<keyword evidence="9" id="KW-0464">Manganese</keyword>
<gene>
    <name evidence="11 13" type="primary">gshB</name>
    <name evidence="13" type="ORF">RNAN_0462</name>
</gene>
<comment type="cofactor">
    <cofactor evidence="2">
        <name>Mg(2+)</name>
        <dbReference type="ChEBI" id="CHEBI:18420"/>
    </cofactor>
</comment>
<dbReference type="NCBIfam" id="TIGR01380">
    <property type="entry name" value="glut_syn"/>
    <property type="match status" value="1"/>
</dbReference>
<name>I1DTW6_9GAMM</name>
<keyword evidence="8" id="KW-0460">Magnesium</keyword>
<comment type="cofactor">
    <cofactor evidence="1">
        <name>Mn(2+)</name>
        <dbReference type="ChEBI" id="CHEBI:29035"/>
    </cofactor>
</comment>
<dbReference type="GO" id="GO:0005524">
    <property type="term" value="F:ATP binding"/>
    <property type="evidence" value="ECO:0007669"/>
    <property type="project" value="UniProtKB-UniRule"/>
</dbReference>
<evidence type="ECO:0000259" key="12">
    <source>
        <dbReference type="PROSITE" id="PS50975"/>
    </source>
</evidence>
<dbReference type="Proteomes" id="UP000004374">
    <property type="component" value="Unassembled WGS sequence"/>
</dbReference>
<dbReference type="GO" id="GO:0005737">
    <property type="term" value="C:cytoplasm"/>
    <property type="evidence" value="ECO:0007669"/>
    <property type="project" value="TreeGrafter"/>
</dbReference>
<dbReference type="Pfam" id="PF02955">
    <property type="entry name" value="GSH-S_ATP"/>
    <property type="match status" value="1"/>
</dbReference>
<keyword evidence="6 11" id="KW-0547">Nucleotide-binding</keyword>
<dbReference type="Gene3D" id="3.30.1490.20">
    <property type="entry name" value="ATP-grasp fold, A domain"/>
    <property type="match status" value="1"/>
</dbReference>
<evidence type="ECO:0000256" key="9">
    <source>
        <dbReference type="ARBA" id="ARBA00023211"/>
    </source>
</evidence>
<evidence type="ECO:0000313" key="13">
    <source>
        <dbReference type="EMBL" id="GAB57494.1"/>
    </source>
</evidence>
<comment type="pathway">
    <text evidence="11">Sulfur metabolism; glutathione biosynthesis; glutathione from L-cysteine and L-glutamate: step 2/2.</text>
</comment>
<dbReference type="OrthoDB" id="9785415at2"/>
<dbReference type="Gene3D" id="3.40.50.20">
    <property type="match status" value="1"/>
</dbReference>
<dbReference type="GO" id="GO:0004363">
    <property type="term" value="F:glutathione synthase activity"/>
    <property type="evidence" value="ECO:0007669"/>
    <property type="project" value="UniProtKB-UniRule"/>
</dbReference>
<dbReference type="InterPro" id="IPR013815">
    <property type="entry name" value="ATP_grasp_subdomain_1"/>
</dbReference>
<organism evidence="13 14">
    <name type="scientific">Rheinheimera nanhaiensis E407-8</name>
    <dbReference type="NCBI Taxonomy" id="562729"/>
    <lineage>
        <taxon>Bacteria</taxon>
        <taxon>Pseudomonadati</taxon>
        <taxon>Pseudomonadota</taxon>
        <taxon>Gammaproteobacteria</taxon>
        <taxon>Chromatiales</taxon>
        <taxon>Chromatiaceae</taxon>
        <taxon>Rheinheimera</taxon>
    </lineage>
</organism>
<keyword evidence="7 11" id="KW-0067">ATP-binding</keyword>
<evidence type="ECO:0000256" key="1">
    <source>
        <dbReference type="ARBA" id="ARBA00001936"/>
    </source>
</evidence>
<keyword evidence="3 11" id="KW-0436">Ligase</keyword>
<dbReference type="SUPFAM" id="SSF56059">
    <property type="entry name" value="Glutathione synthetase ATP-binding domain-like"/>
    <property type="match status" value="1"/>
</dbReference>
<dbReference type="FunFam" id="3.40.50.20:FF:000009">
    <property type="entry name" value="Glutathione synthetase"/>
    <property type="match status" value="1"/>
</dbReference>
<evidence type="ECO:0000256" key="4">
    <source>
        <dbReference type="ARBA" id="ARBA00022684"/>
    </source>
</evidence>
<dbReference type="SUPFAM" id="SSF52440">
    <property type="entry name" value="PreATP-grasp domain"/>
    <property type="match status" value="1"/>
</dbReference>
<dbReference type="FunFam" id="3.30.1490.20:FF:000009">
    <property type="entry name" value="Glutathione synthetase"/>
    <property type="match status" value="1"/>
</dbReference>
<dbReference type="PANTHER" id="PTHR21621">
    <property type="entry name" value="RIBOSOMAL PROTEIN S6 MODIFICATION PROTEIN"/>
    <property type="match status" value="1"/>
</dbReference>
<feature type="domain" description="ATP-grasp" evidence="12">
    <location>
        <begin position="128"/>
        <end position="313"/>
    </location>
</feature>
<accession>I1DTW6</accession>
<dbReference type="InterPro" id="IPR004215">
    <property type="entry name" value="GSHS_N"/>
</dbReference>
<evidence type="ECO:0000313" key="14">
    <source>
        <dbReference type="Proteomes" id="UP000004374"/>
    </source>
</evidence>
<dbReference type="InterPro" id="IPR011761">
    <property type="entry name" value="ATP-grasp"/>
</dbReference>
<proteinExistence type="inferred from homology"/>
<dbReference type="PANTHER" id="PTHR21621:SF4">
    <property type="entry name" value="GLUTATHIONE SYNTHETASE"/>
    <property type="match status" value="1"/>
</dbReference>
<evidence type="ECO:0000256" key="2">
    <source>
        <dbReference type="ARBA" id="ARBA00001946"/>
    </source>
</evidence>
<dbReference type="Pfam" id="PF02951">
    <property type="entry name" value="GSH-S_N"/>
    <property type="match status" value="1"/>
</dbReference>
<dbReference type="RefSeq" id="WP_008218349.1">
    <property type="nucleotide sequence ID" value="NZ_BAFK01000002.1"/>
</dbReference>
<keyword evidence="5" id="KW-0479">Metal-binding</keyword>
<dbReference type="InterPro" id="IPR006284">
    <property type="entry name" value="Glut_synth_pro"/>
</dbReference>
<dbReference type="GO" id="GO:0046872">
    <property type="term" value="F:metal ion binding"/>
    <property type="evidence" value="ECO:0007669"/>
    <property type="project" value="UniProtKB-KW"/>
</dbReference>
<comment type="similarity">
    <text evidence="11">Belongs to the prokaryotic GSH synthase family.</text>
</comment>
<evidence type="ECO:0000256" key="7">
    <source>
        <dbReference type="ARBA" id="ARBA00022840"/>
    </source>
</evidence>
<evidence type="ECO:0000256" key="11">
    <source>
        <dbReference type="HAMAP-Rule" id="MF_00162"/>
    </source>
</evidence>
<evidence type="ECO:0000256" key="8">
    <source>
        <dbReference type="ARBA" id="ARBA00022842"/>
    </source>
</evidence>
<comment type="caution">
    <text evidence="13">The sequence shown here is derived from an EMBL/GenBank/DDBJ whole genome shotgun (WGS) entry which is preliminary data.</text>
</comment>
<dbReference type="InterPro" id="IPR016185">
    <property type="entry name" value="PreATP-grasp_dom_sf"/>
</dbReference>
<evidence type="ECO:0000256" key="5">
    <source>
        <dbReference type="ARBA" id="ARBA00022723"/>
    </source>
</evidence>
<evidence type="ECO:0000256" key="10">
    <source>
        <dbReference type="ARBA" id="ARBA00050650"/>
    </source>
</evidence>
<sequence length="320" mass="35506">MQTPIKLGIVMDPISAINIKKDSSFAMLLQAQQRGYEIHYMEMADLYLLEGQARASTKRLTVQQDPANWYQFGATQDIALSELNVILMRKDPPFDTEYIYATYMLERAEDEGTLIVNKPQSLRDANEKLYTSWFSQFTPKTLVSRDPARLKAFYQAEQDVILKPLDGMGGASIFRLKPNDANVSVIIETLTEHGSRYAMAQRFIPQISDGDKRILVVNGKPVPYCLARIPASGETRGNLAAGGRGEARPLSDSDWAIANAVAPTLKAKGLVFVGLDVIGDKLTEINVTSPTCIREIEAAFPISITAMLFDEIEQLLAARQ</sequence>
<dbReference type="PROSITE" id="PS50975">
    <property type="entry name" value="ATP_GRASP"/>
    <property type="match status" value="1"/>
</dbReference>
<keyword evidence="14" id="KW-1185">Reference proteome</keyword>
<protein>
    <recommendedName>
        <fullName evidence="11">Glutathione synthetase</fullName>
        <ecNumber evidence="11">6.3.2.3</ecNumber>
    </recommendedName>
    <alternativeName>
        <fullName evidence="11">GSH synthetase</fullName>
        <shortName evidence="11">GSH-S</shortName>
        <shortName evidence="11">GSHase</shortName>
    </alternativeName>
    <alternativeName>
        <fullName evidence="11">Glutathione synthase</fullName>
    </alternativeName>
</protein>
<keyword evidence="4 11" id="KW-0317">Glutathione biosynthesis</keyword>
<dbReference type="EC" id="6.3.2.3" evidence="11"/>
<evidence type="ECO:0000256" key="6">
    <source>
        <dbReference type="ARBA" id="ARBA00022741"/>
    </source>
</evidence>
<dbReference type="NCBIfam" id="NF003573">
    <property type="entry name" value="PRK05246.1"/>
    <property type="match status" value="1"/>
</dbReference>
<dbReference type="HAMAP" id="MF_00162">
    <property type="entry name" value="GSH_S"/>
    <property type="match status" value="1"/>
</dbReference>
<dbReference type="Gene3D" id="3.30.470.20">
    <property type="entry name" value="ATP-grasp fold, B domain"/>
    <property type="match status" value="1"/>
</dbReference>
<dbReference type="STRING" id="562729.RNAN_0462"/>
<evidence type="ECO:0000256" key="3">
    <source>
        <dbReference type="ARBA" id="ARBA00022598"/>
    </source>
</evidence>
<dbReference type="AlphaFoldDB" id="I1DTW6"/>
<comment type="catalytic activity">
    <reaction evidence="10 11">
        <text>gamma-L-glutamyl-L-cysteine + glycine + ATP = glutathione + ADP + phosphate + H(+)</text>
        <dbReference type="Rhea" id="RHEA:13557"/>
        <dbReference type="ChEBI" id="CHEBI:15378"/>
        <dbReference type="ChEBI" id="CHEBI:30616"/>
        <dbReference type="ChEBI" id="CHEBI:43474"/>
        <dbReference type="ChEBI" id="CHEBI:57305"/>
        <dbReference type="ChEBI" id="CHEBI:57925"/>
        <dbReference type="ChEBI" id="CHEBI:58173"/>
        <dbReference type="ChEBI" id="CHEBI:456216"/>
        <dbReference type="EC" id="6.3.2.3"/>
    </reaction>
</comment>
<dbReference type="InterPro" id="IPR004218">
    <property type="entry name" value="GSHS_ATP-bd"/>
</dbReference>
<reference evidence="13 14" key="1">
    <citation type="journal article" date="2012" name="J. Bacteriol.">
        <title>Genome Sequence of the Protease-Producing Bacterium Rheinheimera nanhaiensis E407-8T, Isolated from Deep-Sea Sediment of the South China Sea.</title>
        <authorList>
            <person name="Zhang X.-Y."/>
            <person name="Zhang Y.-J."/>
            <person name="Qin Q.-L."/>
            <person name="Xie B.-B."/>
            <person name="Chen X.-L."/>
            <person name="Zhou B.-C."/>
            <person name="Zhang Y.-Z."/>
        </authorList>
    </citation>
    <scope>NUCLEOTIDE SEQUENCE [LARGE SCALE GENOMIC DNA]</scope>
    <source>
        <strain evidence="13 14">E407-8</strain>
    </source>
</reference>
<dbReference type="UniPathway" id="UPA00142">
    <property type="reaction ID" value="UER00210"/>
</dbReference>
<dbReference type="EMBL" id="BAFK01000002">
    <property type="protein sequence ID" value="GAB57494.1"/>
    <property type="molecule type" value="Genomic_DNA"/>
</dbReference>
<dbReference type="FunFam" id="3.30.470.20:FF:000010">
    <property type="entry name" value="Glutathione synthetase"/>
    <property type="match status" value="1"/>
</dbReference>